<evidence type="ECO:0000313" key="3">
    <source>
        <dbReference type="Proteomes" id="UP000225277"/>
    </source>
</evidence>
<name>A0A2D3V674_9PEZI</name>
<gene>
    <name evidence="2" type="ORF">RCC_10614</name>
</gene>
<organism evidence="2 3">
    <name type="scientific">Ramularia collo-cygni</name>
    <dbReference type="NCBI Taxonomy" id="112498"/>
    <lineage>
        <taxon>Eukaryota</taxon>
        <taxon>Fungi</taxon>
        <taxon>Dikarya</taxon>
        <taxon>Ascomycota</taxon>
        <taxon>Pezizomycotina</taxon>
        <taxon>Dothideomycetes</taxon>
        <taxon>Dothideomycetidae</taxon>
        <taxon>Mycosphaerellales</taxon>
        <taxon>Mycosphaerellaceae</taxon>
        <taxon>Ramularia</taxon>
    </lineage>
</organism>
<dbReference type="EMBL" id="FJUY01000023">
    <property type="protein sequence ID" value="CZT24886.1"/>
    <property type="molecule type" value="Genomic_DNA"/>
</dbReference>
<dbReference type="Proteomes" id="UP000225277">
    <property type="component" value="Unassembled WGS sequence"/>
</dbReference>
<keyword evidence="3" id="KW-1185">Reference proteome</keyword>
<evidence type="ECO:0000256" key="1">
    <source>
        <dbReference type="SAM" id="MobiDB-lite"/>
    </source>
</evidence>
<dbReference type="GeneID" id="35605655"/>
<accession>A0A2D3V674</accession>
<protein>
    <submittedName>
        <fullName evidence="2">Uncharacterized protein</fullName>
    </submittedName>
</protein>
<feature type="region of interest" description="Disordered" evidence="1">
    <location>
        <begin position="162"/>
        <end position="205"/>
    </location>
</feature>
<dbReference type="RefSeq" id="XP_023631609.1">
    <property type="nucleotide sequence ID" value="XM_023775841.1"/>
</dbReference>
<feature type="compositionally biased region" description="Low complexity" evidence="1">
    <location>
        <begin position="177"/>
        <end position="199"/>
    </location>
</feature>
<dbReference type="AlphaFoldDB" id="A0A2D3V674"/>
<feature type="region of interest" description="Disordered" evidence="1">
    <location>
        <begin position="1"/>
        <end position="21"/>
    </location>
</feature>
<reference evidence="2 3" key="1">
    <citation type="submission" date="2016-03" db="EMBL/GenBank/DDBJ databases">
        <authorList>
            <person name="Ploux O."/>
        </authorList>
    </citation>
    <scope>NUCLEOTIDE SEQUENCE [LARGE SCALE GENOMIC DNA]</scope>
    <source>
        <strain evidence="2 3">URUG2</strain>
    </source>
</reference>
<feature type="region of interest" description="Disordered" evidence="1">
    <location>
        <begin position="399"/>
        <end position="454"/>
    </location>
</feature>
<feature type="compositionally biased region" description="Polar residues" evidence="1">
    <location>
        <begin position="1"/>
        <end position="11"/>
    </location>
</feature>
<feature type="compositionally biased region" description="Basic and acidic residues" evidence="1">
    <location>
        <begin position="410"/>
        <end position="435"/>
    </location>
</feature>
<sequence length="454" mass="50634">MSGAASSNHATASMRDPTITRARRSQTILVPFSYQPLAHPTHWNFQQSQPPPRLPHQFNPAVTDFSPNYQLQPPPQATEPFWHQFTPGLHYSPYSGISYSMDTQTVVIGYGTKVRVGKKARINHARPSRQQEMVDVYNDECFISAVPLKTLVRFSAAAATSFPRPAKAPSGKIGAFAARSPGSSTESSSDAAGSESGFSQADTTCTQPTEFSISSNVRVRGRRRKCLVLMMEGAENPSNKTVKWALKWMMDNAEAKDDLVPYAPDLDKLAFADLLDFYQASLVLELRPIPRHITAAIMKRVSDQPPTLNMFQDLACYVPVENVVIDRAINSYLEHRDEGCYTESQLYAFEDFLNEEGKELFNQKYNNICRMVAAKKARDRKNTSEVKRGRGNSLASVNWRQGCATPSPRNDMRQVGIERHQARRQREEGPVKDTAKPLASKKAAEPESMDGVAD</sequence>
<proteinExistence type="predicted"/>
<evidence type="ECO:0000313" key="2">
    <source>
        <dbReference type="EMBL" id="CZT24886.1"/>
    </source>
</evidence>